<feature type="chain" id="PRO_5047488543" evidence="12">
    <location>
        <begin position="33"/>
        <end position="427"/>
    </location>
</feature>
<keyword evidence="8" id="KW-0325">Glycoprotein</keyword>
<keyword evidence="12" id="KW-0732">Signal</keyword>
<reference evidence="15 16" key="1">
    <citation type="submission" date="2021-09" db="EMBL/GenBank/DDBJ databases">
        <title>The complete genome sequence of a new microorganism.</title>
        <authorList>
            <person name="Zi Z."/>
        </authorList>
    </citation>
    <scope>NUCLEOTIDE SEQUENCE [LARGE SCALE GENOMIC DNA]</scope>
    <source>
        <strain evidence="15 16">WGZ8</strain>
    </source>
</reference>
<evidence type="ECO:0000256" key="2">
    <source>
        <dbReference type="ARBA" id="ARBA00022448"/>
    </source>
</evidence>
<dbReference type="InterPro" id="IPR001638">
    <property type="entry name" value="Solute-binding_3/MltF_N"/>
</dbReference>
<dbReference type="RefSeq" id="WP_224315942.1">
    <property type="nucleotide sequence ID" value="NZ_JAIRBM010000028.1"/>
</dbReference>
<evidence type="ECO:0000256" key="5">
    <source>
        <dbReference type="ARBA" id="ARBA00023065"/>
    </source>
</evidence>
<evidence type="ECO:0000256" key="3">
    <source>
        <dbReference type="ARBA" id="ARBA00022692"/>
    </source>
</evidence>
<evidence type="ECO:0000256" key="12">
    <source>
        <dbReference type="SAM" id="SignalP"/>
    </source>
</evidence>
<evidence type="ECO:0000256" key="11">
    <source>
        <dbReference type="SAM" id="Phobius"/>
    </source>
</evidence>
<accession>A0ABS7VVJ0</accession>
<dbReference type="SMART" id="SM00062">
    <property type="entry name" value="PBPb"/>
    <property type="match status" value="1"/>
</dbReference>
<proteinExistence type="predicted"/>
<evidence type="ECO:0000256" key="6">
    <source>
        <dbReference type="ARBA" id="ARBA00023136"/>
    </source>
</evidence>
<evidence type="ECO:0000259" key="14">
    <source>
        <dbReference type="SMART" id="SM00079"/>
    </source>
</evidence>
<protein>
    <submittedName>
        <fullName evidence="15">Transporter substrate-binding domain-containing protein</fullName>
    </submittedName>
</protein>
<dbReference type="Pfam" id="PF00497">
    <property type="entry name" value="SBP_bac_3"/>
    <property type="match status" value="1"/>
</dbReference>
<dbReference type="PANTHER" id="PTHR18966">
    <property type="entry name" value="IONOTROPIC GLUTAMATE RECEPTOR"/>
    <property type="match status" value="1"/>
</dbReference>
<dbReference type="PROSITE" id="PS51257">
    <property type="entry name" value="PROKAR_LIPOPROTEIN"/>
    <property type="match status" value="1"/>
</dbReference>
<evidence type="ECO:0000313" key="15">
    <source>
        <dbReference type="EMBL" id="MBZ6079150.1"/>
    </source>
</evidence>
<name>A0ABS7VVJ0_9HYPH</name>
<evidence type="ECO:0000256" key="4">
    <source>
        <dbReference type="ARBA" id="ARBA00022989"/>
    </source>
</evidence>
<evidence type="ECO:0000256" key="10">
    <source>
        <dbReference type="SAM" id="MobiDB-lite"/>
    </source>
</evidence>
<dbReference type="Proteomes" id="UP000704176">
    <property type="component" value="Unassembled WGS sequence"/>
</dbReference>
<dbReference type="SMART" id="SM00079">
    <property type="entry name" value="PBPe"/>
    <property type="match status" value="1"/>
</dbReference>
<keyword evidence="6 11" id="KW-0472">Membrane</keyword>
<organism evidence="15 16">
    <name type="scientific">Microvirga puerhi</name>
    <dbReference type="NCBI Taxonomy" id="2876078"/>
    <lineage>
        <taxon>Bacteria</taxon>
        <taxon>Pseudomonadati</taxon>
        <taxon>Pseudomonadota</taxon>
        <taxon>Alphaproteobacteria</taxon>
        <taxon>Hyphomicrobiales</taxon>
        <taxon>Methylobacteriaceae</taxon>
        <taxon>Microvirga</taxon>
    </lineage>
</organism>
<evidence type="ECO:0000259" key="13">
    <source>
        <dbReference type="SMART" id="SM00062"/>
    </source>
</evidence>
<feature type="region of interest" description="Disordered" evidence="10">
    <location>
        <begin position="368"/>
        <end position="395"/>
    </location>
</feature>
<evidence type="ECO:0000256" key="7">
    <source>
        <dbReference type="ARBA" id="ARBA00023170"/>
    </source>
</evidence>
<comment type="caution">
    <text evidence="15">The sequence shown here is derived from an EMBL/GenBank/DDBJ whole genome shotgun (WGS) entry which is preliminary data.</text>
</comment>
<comment type="subcellular location">
    <subcellularLocation>
        <location evidence="1">Membrane</location>
        <topology evidence="1">Multi-pass membrane protein</topology>
    </subcellularLocation>
</comment>
<evidence type="ECO:0000256" key="9">
    <source>
        <dbReference type="ARBA" id="ARBA00023303"/>
    </source>
</evidence>
<evidence type="ECO:0000313" key="16">
    <source>
        <dbReference type="Proteomes" id="UP000704176"/>
    </source>
</evidence>
<keyword evidence="3 11" id="KW-0812">Transmembrane</keyword>
<feature type="domain" description="Ionotropic glutamate receptor C-terminal" evidence="14">
    <location>
        <begin position="39"/>
        <end position="345"/>
    </location>
</feature>
<dbReference type="Gene3D" id="3.40.190.10">
    <property type="entry name" value="Periplasmic binding protein-like II"/>
    <property type="match status" value="2"/>
</dbReference>
<gene>
    <name evidence="15" type="ORF">K9B37_23120</name>
</gene>
<feature type="transmembrane region" description="Helical" evidence="11">
    <location>
        <begin position="148"/>
        <end position="171"/>
    </location>
</feature>
<dbReference type="EMBL" id="JAIRBM010000028">
    <property type="protein sequence ID" value="MBZ6079150.1"/>
    <property type="molecule type" value="Genomic_DNA"/>
</dbReference>
<evidence type="ECO:0000256" key="1">
    <source>
        <dbReference type="ARBA" id="ARBA00004141"/>
    </source>
</evidence>
<dbReference type="SUPFAM" id="SSF81324">
    <property type="entry name" value="Voltage-gated potassium channels"/>
    <property type="match status" value="1"/>
</dbReference>
<keyword evidence="2" id="KW-0813">Transport</keyword>
<dbReference type="Gene3D" id="1.10.287.70">
    <property type="match status" value="1"/>
</dbReference>
<keyword evidence="4 11" id="KW-1133">Transmembrane helix</keyword>
<dbReference type="InterPro" id="IPR001320">
    <property type="entry name" value="Iontro_rcpt_C"/>
</dbReference>
<keyword evidence="16" id="KW-1185">Reference proteome</keyword>
<feature type="transmembrane region" description="Helical" evidence="11">
    <location>
        <begin position="121"/>
        <end position="141"/>
    </location>
</feature>
<feature type="signal peptide" evidence="12">
    <location>
        <begin position="1"/>
        <end position="32"/>
    </location>
</feature>
<sequence length="427" mass="46430">MTHVRGWCIRLFCLTSLIGPGLLLTGCDQVYAQETPARELVVATKEAAPFAIKAPDGTWKGISIELWRKIAEQAKLSYRFVEDTSVEGLLEGTAAGRYDAAVAALTITAERDRILDFSQPFYLSGLGIAVPSASPTAWMLIVRTLTSVGFLQAILALIGLTLVVGLLIWFIERRHNEDFGGGVIKGLGTSIWWSAEAMTQASTGHLTPKTGLGRALAILWMVASIVAIAVFTASVTSTLTAGKLQGLVTTVNDLTSVRVGAVQGSATEQYLTARRIPYRRFPSPQGGLAAIRNGTLDAFVYDKPLLAWIVREQFASSITMLDLTFDQQMYGIALPLGSRSTWRCSTRSRESGGARRYSATLASDEPLCGTNVRTGHNAEVNRTSASNRESRRSNRAGEFQSLIHGRLPEAFHSNSRNPDDWRYMALG</sequence>
<keyword evidence="9" id="KW-0407">Ion channel</keyword>
<dbReference type="InterPro" id="IPR015683">
    <property type="entry name" value="Ionotropic_Glu_rcpt"/>
</dbReference>
<feature type="transmembrane region" description="Helical" evidence="11">
    <location>
        <begin position="215"/>
        <end position="235"/>
    </location>
</feature>
<keyword evidence="5" id="KW-0406">Ion transport</keyword>
<keyword evidence="7" id="KW-0675">Receptor</keyword>
<evidence type="ECO:0000256" key="8">
    <source>
        <dbReference type="ARBA" id="ARBA00023180"/>
    </source>
</evidence>
<dbReference type="SUPFAM" id="SSF53850">
    <property type="entry name" value="Periplasmic binding protein-like II"/>
    <property type="match status" value="1"/>
</dbReference>
<feature type="domain" description="Solute-binding protein family 3/N-terminal" evidence="13">
    <location>
        <begin position="39"/>
        <end position="364"/>
    </location>
</feature>